<accession>A0A6J4S483</accession>
<feature type="compositionally biased region" description="Low complexity" evidence="1">
    <location>
        <begin position="100"/>
        <end position="112"/>
    </location>
</feature>
<reference evidence="2" key="1">
    <citation type="submission" date="2020-02" db="EMBL/GenBank/DDBJ databases">
        <authorList>
            <person name="Meier V. D."/>
        </authorList>
    </citation>
    <scope>NUCLEOTIDE SEQUENCE</scope>
    <source>
        <strain evidence="2">AVDCRST_MAG39</strain>
    </source>
</reference>
<proteinExistence type="predicted"/>
<dbReference type="AlphaFoldDB" id="A0A6J4S483"/>
<protein>
    <submittedName>
        <fullName evidence="2">Uncharacterized protein</fullName>
    </submittedName>
</protein>
<sequence length="118" mass="12364">CPLIGSSWKDRASQPSGAPPAFSPCARCARPTTRPRGRRRAGSSPRRGAATPGAGRTSPSWTRGGPPCSPGSAACPTVAAASSTGKRARTRRRWRRRSPARPAARRFGGSRRAAGRSD</sequence>
<feature type="compositionally biased region" description="Basic residues" evidence="1">
    <location>
        <begin position="86"/>
        <end position="99"/>
    </location>
</feature>
<evidence type="ECO:0000313" key="2">
    <source>
        <dbReference type="EMBL" id="CAA9488408.1"/>
    </source>
</evidence>
<organism evidence="2">
    <name type="scientific">uncultured Sphingomonadaceae bacterium</name>
    <dbReference type="NCBI Taxonomy" id="169976"/>
    <lineage>
        <taxon>Bacteria</taxon>
        <taxon>Pseudomonadati</taxon>
        <taxon>Pseudomonadota</taxon>
        <taxon>Alphaproteobacteria</taxon>
        <taxon>Sphingomonadales</taxon>
        <taxon>Sphingomonadaceae</taxon>
        <taxon>environmental samples</taxon>
    </lineage>
</organism>
<gene>
    <name evidence="2" type="ORF">AVDCRST_MAG39-606</name>
</gene>
<feature type="compositionally biased region" description="Low complexity" evidence="1">
    <location>
        <begin position="42"/>
        <end position="51"/>
    </location>
</feature>
<feature type="region of interest" description="Disordered" evidence="1">
    <location>
        <begin position="1"/>
        <end position="118"/>
    </location>
</feature>
<evidence type="ECO:0000256" key="1">
    <source>
        <dbReference type="SAM" id="MobiDB-lite"/>
    </source>
</evidence>
<dbReference type="EMBL" id="CADCVW010000027">
    <property type="protein sequence ID" value="CAA9488408.1"/>
    <property type="molecule type" value="Genomic_DNA"/>
</dbReference>
<name>A0A6J4S483_9SPHN</name>
<feature type="non-terminal residue" evidence="2">
    <location>
        <position position="118"/>
    </location>
</feature>
<feature type="non-terminal residue" evidence="2">
    <location>
        <position position="1"/>
    </location>
</feature>